<evidence type="ECO:0000256" key="1">
    <source>
        <dbReference type="ARBA" id="ARBA00001231"/>
    </source>
</evidence>
<dbReference type="EMBL" id="FNFM01000006">
    <property type="protein sequence ID" value="SDK31859.1"/>
    <property type="molecule type" value="Genomic_DNA"/>
</dbReference>
<evidence type="ECO:0000256" key="2">
    <source>
        <dbReference type="ARBA" id="ARBA00005336"/>
    </source>
</evidence>
<dbReference type="FunFam" id="3.20.20.300:FF:000014">
    <property type="entry name" value="Beta-hexosaminidase, lipoprotein"/>
    <property type="match status" value="1"/>
</dbReference>
<evidence type="ECO:0000313" key="10">
    <source>
        <dbReference type="Proteomes" id="UP000199213"/>
    </source>
</evidence>
<dbReference type="Gene3D" id="3.40.50.1700">
    <property type="entry name" value="Glycoside hydrolase family 3 C-terminal domain"/>
    <property type="match status" value="1"/>
</dbReference>
<dbReference type="Pfam" id="PF01915">
    <property type="entry name" value="Glyco_hydro_3_C"/>
    <property type="match status" value="1"/>
</dbReference>
<evidence type="ECO:0000256" key="4">
    <source>
        <dbReference type="ARBA" id="ARBA00022801"/>
    </source>
</evidence>
<sequence length="612" mass="65557">MAATFGRRQLGTVALGTATLGTLAAADGRNGQHPPGTFDAAGTDRPPLTGTTDWARRTVRNMSLPQKVGQLFVTVVYGATADTDHPTNRTEYGVGSPAEVVRRFGLGGVIHFSWTDSLREPRQIAELSNGLQRAALDSGAGIPLTIATDQEQGAITRIDEPATVLPGSMALGAARETGAAERAARITGRELRAMGITQNFAPVGDVNVNPENPVIGVRSFASSPELAAELTRSQIRGYQRAGAARNTVSATVKHFPGHGDTSVDSHTDLPVIDHDERQWRRLDAPPFRAAIDEGTDAVMTGHLKFPELDPSGEPATLSHRILTGLLREELGFQGVVVTDSLRMAGVHELHPAEDVPVLALEAGADQLLMPGDLSAAIGAVTDAVRSGRLAERDIDNSVLRILSMKDRRGTVSTPLVDPAEVERTVGTASHRRQALRITDDSVTALRDDTGLLPLRTAVGSVFVTGWGETTTAELAAEVRRQHRMTETLHTGESPEERLIGEAADRAERHDVTIVLTNGAWRDSGGAQRELLRSLSRAGDRVIAVAVRDPYDAACVDEIGTWLATYSYRQVSMRSLTRVLFGVVSPSGKLPVPVPDPDRPDAPRYPFGHGITW</sequence>
<reference evidence="10" key="1">
    <citation type="submission" date="2016-10" db="EMBL/GenBank/DDBJ databases">
        <authorList>
            <person name="Varghese N."/>
            <person name="Submissions S."/>
        </authorList>
    </citation>
    <scope>NUCLEOTIDE SEQUENCE [LARGE SCALE GENOMIC DNA]</scope>
    <source>
        <strain evidence="10">DSM 45460</strain>
    </source>
</reference>
<dbReference type="PRINTS" id="PR00133">
    <property type="entry name" value="GLHYDRLASE3"/>
</dbReference>
<dbReference type="Pfam" id="PF00933">
    <property type="entry name" value="Glyco_hydro_3"/>
    <property type="match status" value="1"/>
</dbReference>
<dbReference type="PANTHER" id="PTHR30480:SF13">
    <property type="entry name" value="BETA-HEXOSAMINIDASE"/>
    <property type="match status" value="1"/>
</dbReference>
<keyword evidence="5" id="KW-0326">Glycosidase</keyword>
<evidence type="ECO:0000259" key="7">
    <source>
        <dbReference type="Pfam" id="PF00933"/>
    </source>
</evidence>
<dbReference type="InterPro" id="IPR036881">
    <property type="entry name" value="Glyco_hydro_3_C_sf"/>
</dbReference>
<gene>
    <name evidence="9" type="ORF">SAMN04487820_106298</name>
</gene>
<feature type="domain" description="Glycoside hydrolase family 3 N-terminal" evidence="7">
    <location>
        <begin position="97"/>
        <end position="403"/>
    </location>
</feature>
<protein>
    <recommendedName>
        <fullName evidence="3">beta-N-acetylhexosaminidase</fullName>
        <ecNumber evidence="3">3.2.1.52</ecNumber>
    </recommendedName>
</protein>
<dbReference type="GO" id="GO:0004563">
    <property type="term" value="F:beta-N-acetylhexosaminidase activity"/>
    <property type="evidence" value="ECO:0007669"/>
    <property type="project" value="UniProtKB-EC"/>
</dbReference>
<evidence type="ECO:0000256" key="6">
    <source>
        <dbReference type="SAM" id="MobiDB-lite"/>
    </source>
</evidence>
<dbReference type="InterPro" id="IPR002772">
    <property type="entry name" value="Glyco_hydro_3_C"/>
</dbReference>
<name>A0A1G9AX07_ACTMZ</name>
<dbReference type="InterPro" id="IPR001764">
    <property type="entry name" value="Glyco_hydro_3_N"/>
</dbReference>
<comment type="similarity">
    <text evidence="2">Belongs to the glycosyl hydrolase 3 family.</text>
</comment>
<accession>A0A1G9AX07</accession>
<dbReference type="PANTHER" id="PTHR30480">
    <property type="entry name" value="BETA-HEXOSAMINIDASE-RELATED"/>
    <property type="match status" value="1"/>
</dbReference>
<dbReference type="Gene3D" id="3.20.20.300">
    <property type="entry name" value="Glycoside hydrolase, family 3, N-terminal domain"/>
    <property type="match status" value="1"/>
</dbReference>
<dbReference type="InterPro" id="IPR036962">
    <property type="entry name" value="Glyco_hydro_3_N_sf"/>
</dbReference>
<evidence type="ECO:0000256" key="5">
    <source>
        <dbReference type="ARBA" id="ARBA00023295"/>
    </source>
</evidence>
<feature type="region of interest" description="Disordered" evidence="6">
    <location>
        <begin position="26"/>
        <end position="50"/>
    </location>
</feature>
<dbReference type="EC" id="3.2.1.52" evidence="3"/>
<dbReference type="RefSeq" id="WP_218120094.1">
    <property type="nucleotide sequence ID" value="NZ_FNFM01000006.1"/>
</dbReference>
<evidence type="ECO:0000313" key="9">
    <source>
        <dbReference type="EMBL" id="SDK31859.1"/>
    </source>
</evidence>
<dbReference type="AlphaFoldDB" id="A0A1G9AX07"/>
<evidence type="ECO:0000259" key="8">
    <source>
        <dbReference type="Pfam" id="PF01915"/>
    </source>
</evidence>
<dbReference type="GO" id="GO:0009254">
    <property type="term" value="P:peptidoglycan turnover"/>
    <property type="evidence" value="ECO:0007669"/>
    <property type="project" value="TreeGrafter"/>
</dbReference>
<comment type="catalytic activity">
    <reaction evidence="1">
        <text>Hydrolysis of terminal non-reducing N-acetyl-D-hexosamine residues in N-acetyl-beta-D-hexosaminides.</text>
        <dbReference type="EC" id="3.2.1.52"/>
    </reaction>
</comment>
<dbReference type="SUPFAM" id="SSF52279">
    <property type="entry name" value="Beta-D-glucan exohydrolase, C-terminal domain"/>
    <property type="match status" value="1"/>
</dbReference>
<feature type="domain" description="Glycoside hydrolase family 3 C-terminal" evidence="8">
    <location>
        <begin position="445"/>
        <end position="611"/>
    </location>
</feature>
<dbReference type="Proteomes" id="UP000199213">
    <property type="component" value="Unassembled WGS sequence"/>
</dbReference>
<dbReference type="GO" id="GO:0005975">
    <property type="term" value="P:carbohydrate metabolic process"/>
    <property type="evidence" value="ECO:0007669"/>
    <property type="project" value="InterPro"/>
</dbReference>
<dbReference type="InterPro" id="IPR017853">
    <property type="entry name" value="GH"/>
</dbReference>
<dbReference type="InterPro" id="IPR050226">
    <property type="entry name" value="NagZ_Beta-hexosaminidase"/>
</dbReference>
<keyword evidence="10" id="KW-1185">Reference proteome</keyword>
<proteinExistence type="inferred from homology"/>
<organism evidence="9 10">
    <name type="scientific">Actinopolyspora mzabensis</name>
    <dbReference type="NCBI Taxonomy" id="995066"/>
    <lineage>
        <taxon>Bacteria</taxon>
        <taxon>Bacillati</taxon>
        <taxon>Actinomycetota</taxon>
        <taxon>Actinomycetes</taxon>
        <taxon>Actinopolysporales</taxon>
        <taxon>Actinopolysporaceae</taxon>
        <taxon>Actinopolyspora</taxon>
    </lineage>
</organism>
<evidence type="ECO:0000256" key="3">
    <source>
        <dbReference type="ARBA" id="ARBA00012663"/>
    </source>
</evidence>
<keyword evidence="4" id="KW-0378">Hydrolase</keyword>
<dbReference type="SUPFAM" id="SSF51445">
    <property type="entry name" value="(Trans)glycosidases"/>
    <property type="match status" value="1"/>
</dbReference>